<organism evidence="2">
    <name type="scientific">Streptomyces sp. R44</name>
    <dbReference type="NCBI Taxonomy" id="3238633"/>
    <lineage>
        <taxon>Bacteria</taxon>
        <taxon>Bacillati</taxon>
        <taxon>Actinomycetota</taxon>
        <taxon>Actinomycetes</taxon>
        <taxon>Kitasatosporales</taxon>
        <taxon>Streptomycetaceae</taxon>
        <taxon>Streptomyces</taxon>
    </lineage>
</organism>
<feature type="region of interest" description="Disordered" evidence="1">
    <location>
        <begin position="15"/>
        <end position="48"/>
    </location>
</feature>
<dbReference type="EMBL" id="CP163444">
    <property type="protein sequence ID" value="XDQ73258.1"/>
    <property type="molecule type" value="Genomic_DNA"/>
</dbReference>
<evidence type="ECO:0000313" key="2">
    <source>
        <dbReference type="EMBL" id="XDQ73258.1"/>
    </source>
</evidence>
<dbReference type="AlphaFoldDB" id="A0AB39T0V5"/>
<feature type="region of interest" description="Disordered" evidence="1">
    <location>
        <begin position="124"/>
        <end position="148"/>
    </location>
</feature>
<gene>
    <name evidence="2" type="ORF">AB5J54_23335</name>
</gene>
<evidence type="ECO:0008006" key="3">
    <source>
        <dbReference type="Google" id="ProtNLM"/>
    </source>
</evidence>
<protein>
    <recommendedName>
        <fullName evidence="3">Secreted protein</fullName>
    </recommendedName>
</protein>
<feature type="compositionally biased region" description="Low complexity" evidence="1">
    <location>
        <begin position="17"/>
        <end position="48"/>
    </location>
</feature>
<name>A0AB39T0V5_9ACTN</name>
<accession>A0AB39T0V5</accession>
<sequence>MAVPVLILALGLGGCSSDGDGAARSQPSTGSSSASAAPSSATPSSGASQDVADWAAYYDCLGAQGLTLQDTGSGEKRVDKDANKPEAIAAAEKACVGKQPGKGQVDPARLDTARKLSACMRKEGIADYPDPDPATGEAPLDGDLGKRMKNDPKVIEALKACRPTAPGADGGTVEGG</sequence>
<proteinExistence type="predicted"/>
<dbReference type="RefSeq" id="WP_369145864.1">
    <property type="nucleotide sequence ID" value="NZ_CP163444.1"/>
</dbReference>
<reference evidence="2" key="1">
    <citation type="submission" date="2024-07" db="EMBL/GenBank/DDBJ databases">
        <authorList>
            <person name="Yu S.T."/>
        </authorList>
    </citation>
    <scope>NUCLEOTIDE SEQUENCE</scope>
    <source>
        <strain evidence="2">R44</strain>
    </source>
</reference>
<evidence type="ECO:0000256" key="1">
    <source>
        <dbReference type="SAM" id="MobiDB-lite"/>
    </source>
</evidence>